<feature type="compositionally biased region" description="Basic and acidic residues" evidence="1">
    <location>
        <begin position="97"/>
        <end position="110"/>
    </location>
</feature>
<organism evidence="3 4">
    <name type="scientific">Georhizobium profundi</name>
    <dbReference type="NCBI Taxonomy" id="2341112"/>
    <lineage>
        <taxon>Bacteria</taxon>
        <taxon>Pseudomonadati</taxon>
        <taxon>Pseudomonadota</taxon>
        <taxon>Alphaproteobacteria</taxon>
        <taxon>Hyphomicrobiales</taxon>
        <taxon>Rhizobiaceae</taxon>
        <taxon>Georhizobium</taxon>
    </lineage>
</organism>
<evidence type="ECO:0000256" key="1">
    <source>
        <dbReference type="SAM" id="MobiDB-lite"/>
    </source>
</evidence>
<reference evidence="3 4" key="1">
    <citation type="submission" date="2018-09" db="EMBL/GenBank/DDBJ databases">
        <title>Marinorhizobium profundi gen. nov., sp. nov., isolated from a deep-sea sediment sample from the New Britain Trench and proposal of Marinorhizobiaceae fam. nov. in the order Rhizobiales of the class Alphaproteobacteria.</title>
        <authorList>
            <person name="Cao J."/>
        </authorList>
    </citation>
    <scope>NUCLEOTIDE SEQUENCE [LARGE SCALE GENOMIC DNA]</scope>
    <source>
        <strain evidence="3 4">WS11</strain>
    </source>
</reference>
<dbReference type="PANTHER" id="PTHR30005">
    <property type="entry name" value="EXOPOLYPHOSPHATASE"/>
    <property type="match status" value="1"/>
</dbReference>
<accession>A0A3Q8XQJ3</accession>
<evidence type="ECO:0000313" key="4">
    <source>
        <dbReference type="Proteomes" id="UP000268192"/>
    </source>
</evidence>
<dbReference type="GO" id="GO:0016462">
    <property type="term" value="F:pyrophosphatase activity"/>
    <property type="evidence" value="ECO:0007669"/>
    <property type="project" value="TreeGrafter"/>
</dbReference>
<evidence type="ECO:0000259" key="2">
    <source>
        <dbReference type="Pfam" id="PF02541"/>
    </source>
</evidence>
<dbReference type="Pfam" id="PF02541">
    <property type="entry name" value="Ppx-GppA"/>
    <property type="match status" value="1"/>
</dbReference>
<dbReference type="CDD" id="cd24054">
    <property type="entry name" value="ASKHA_NBD_AaPPX-GppA_MtPPX2-like"/>
    <property type="match status" value="1"/>
</dbReference>
<feature type="compositionally biased region" description="Low complexity" evidence="1">
    <location>
        <begin position="34"/>
        <end position="50"/>
    </location>
</feature>
<feature type="compositionally biased region" description="Basic and acidic residues" evidence="1">
    <location>
        <begin position="121"/>
        <end position="136"/>
    </location>
</feature>
<feature type="compositionally biased region" description="Low complexity" evidence="1">
    <location>
        <begin position="167"/>
        <end position="213"/>
    </location>
</feature>
<feature type="compositionally biased region" description="Basic residues" evidence="1">
    <location>
        <begin position="14"/>
        <end position="25"/>
    </location>
</feature>
<dbReference type="AlphaFoldDB" id="A0A3Q8XQJ3"/>
<dbReference type="KEGG" id="abaw:D5400_17700"/>
<dbReference type="InterPro" id="IPR003695">
    <property type="entry name" value="Ppx_GppA_N"/>
</dbReference>
<dbReference type="EMBL" id="CP032509">
    <property type="protein sequence ID" value="AZN72868.1"/>
    <property type="molecule type" value="Genomic_DNA"/>
</dbReference>
<dbReference type="InterPro" id="IPR043129">
    <property type="entry name" value="ATPase_NBD"/>
</dbReference>
<feature type="compositionally biased region" description="Basic residues" evidence="1">
    <location>
        <begin position="141"/>
        <end position="155"/>
    </location>
</feature>
<feature type="region of interest" description="Disordered" evidence="1">
    <location>
        <begin position="560"/>
        <end position="581"/>
    </location>
</feature>
<dbReference type="InterPro" id="IPR050273">
    <property type="entry name" value="GppA/Ppx_hydrolase"/>
</dbReference>
<evidence type="ECO:0000313" key="3">
    <source>
        <dbReference type="EMBL" id="AZN72868.1"/>
    </source>
</evidence>
<sequence length="581" mass="61226">MVADPLGDAARAKDGKRRRRRRRRGGNTTATSQAAHVAAGSGGDAASIAAERSKGDAGHRAAGRHPVTDALTSNHTHGGGAGKAGAALRGTEGLADGGRDQGRQHSEDQKSGSLRAGNQRAGEERRGDHRPGDHHPGATRSKSRKRRQRAKRAKTMRPGGMIGGPAGAVVAEGNAPAGAAGNTATASARAEAAQPSSASAQAGGNGASAASAKADADDRRNSAAAPLYAALDLGTNNCRLLVASPTRPGQFRVVDAFSRIVRLGEGLAASGRLSNRAMDRAVEALKVCASKLADKPIRKARLIATEACRAAENGAEFLERVQRETGLELEIVDRETEARLAVSGCSSLVEQGTDSVVLFDIGGGSSEIAVIDLPRERSGRLANHIRAWTSLPVGVVTLSERFGGRDVTPDTFQAMVADVEVMLSSFLAPDLPGMGGDTGGNFHLIGTSGTVTTLAGVHLGLPRYDRRRVDGLWLTSDEVDRMLDRILSWDFDQRSANPCIGADRADLVLAGCAILQGIRRRWPAERLRVADRGLREGLLTDMMAADGVWRRRRSRFPATDRNRSRFDGRNEQGRKGGEGTS</sequence>
<protein>
    <submittedName>
        <fullName evidence="3">Ppx/GppA family phosphatase</fullName>
    </submittedName>
</protein>
<feature type="domain" description="Ppx/GppA phosphatase N-terminal" evidence="2">
    <location>
        <begin position="248"/>
        <end position="543"/>
    </location>
</feature>
<dbReference type="Gene3D" id="3.30.420.150">
    <property type="entry name" value="Exopolyphosphatase. Domain 2"/>
    <property type="match status" value="1"/>
</dbReference>
<name>A0A3Q8XQJ3_9HYPH</name>
<dbReference type="OrthoDB" id="9793035at2"/>
<dbReference type="RefSeq" id="WP_126011216.1">
    <property type="nucleotide sequence ID" value="NZ_CP032509.1"/>
</dbReference>
<gene>
    <name evidence="3" type="ORF">D5400_17700</name>
</gene>
<proteinExistence type="predicted"/>
<keyword evidence="4" id="KW-1185">Reference proteome</keyword>
<dbReference type="Proteomes" id="UP000268192">
    <property type="component" value="Chromosome"/>
</dbReference>
<feature type="region of interest" description="Disordered" evidence="1">
    <location>
        <begin position="1"/>
        <end position="217"/>
    </location>
</feature>
<dbReference type="SUPFAM" id="SSF53067">
    <property type="entry name" value="Actin-like ATPase domain"/>
    <property type="match status" value="2"/>
</dbReference>
<dbReference type="PANTHER" id="PTHR30005:SF0">
    <property type="entry name" value="RETROGRADE REGULATION PROTEIN 2"/>
    <property type="match status" value="1"/>
</dbReference>
<dbReference type="Gene3D" id="3.30.420.40">
    <property type="match status" value="1"/>
</dbReference>